<dbReference type="SUPFAM" id="SSF48173">
    <property type="entry name" value="Cryptochrome/photolyase FAD-binding domain"/>
    <property type="match status" value="1"/>
</dbReference>
<evidence type="ECO:0000259" key="2">
    <source>
        <dbReference type="PROSITE" id="PS51645"/>
    </source>
</evidence>
<dbReference type="GO" id="GO:0003904">
    <property type="term" value="F:deoxyribodipyrimidine photo-lyase activity"/>
    <property type="evidence" value="ECO:0007669"/>
    <property type="project" value="UniProtKB-EC"/>
</dbReference>
<keyword evidence="3" id="KW-0456">Lyase</keyword>
<dbReference type="Pfam" id="PF00875">
    <property type="entry name" value="DNA_photolyase"/>
    <property type="match status" value="1"/>
</dbReference>
<gene>
    <name evidence="3" type="ORF">QBE54_02045</name>
</gene>
<dbReference type="SUPFAM" id="SSF52425">
    <property type="entry name" value="Cryptochrome/photolyase, N-terminal domain"/>
    <property type="match status" value="1"/>
</dbReference>
<reference evidence="3 4" key="1">
    <citation type="submission" date="2023-03" db="EMBL/GenBank/DDBJ databases">
        <title>Novel Species.</title>
        <authorList>
            <person name="Ma S."/>
        </authorList>
    </citation>
    <scope>NUCLEOTIDE SEQUENCE [LARGE SCALE GENOMIC DNA]</scope>
    <source>
        <strain evidence="3 4">B11</strain>
    </source>
</reference>
<dbReference type="InterPro" id="IPR014729">
    <property type="entry name" value="Rossmann-like_a/b/a_fold"/>
</dbReference>
<proteinExistence type="predicted"/>
<comment type="cofactor">
    <cofactor evidence="1">
        <name>(6R)-5,10-methylene-5,6,7,8-tetrahydrofolate</name>
        <dbReference type="ChEBI" id="CHEBI:15636"/>
    </cofactor>
</comment>
<feature type="domain" description="Photolyase/cryptochrome alpha/beta" evidence="2">
    <location>
        <begin position="24"/>
        <end position="152"/>
    </location>
</feature>
<dbReference type="PROSITE" id="PS51645">
    <property type="entry name" value="PHR_CRY_ALPHA_BETA"/>
    <property type="match status" value="1"/>
</dbReference>
<evidence type="ECO:0000313" key="3">
    <source>
        <dbReference type="EMBL" id="WZL76537.1"/>
    </source>
</evidence>
<dbReference type="InterPro" id="IPR006050">
    <property type="entry name" value="DNA_photolyase_N"/>
</dbReference>
<evidence type="ECO:0000313" key="4">
    <source>
        <dbReference type="Proteomes" id="UP001461341"/>
    </source>
</evidence>
<dbReference type="EMBL" id="CP121689">
    <property type="protein sequence ID" value="WZL76537.1"/>
    <property type="molecule type" value="Genomic_DNA"/>
</dbReference>
<protein>
    <submittedName>
        <fullName evidence="3">Deoxyribodipyrimidine photo-lyase</fullName>
        <ecNumber evidence="3">4.1.99.3</ecNumber>
    </submittedName>
</protein>
<dbReference type="PANTHER" id="PTHR10211:SF0">
    <property type="entry name" value="DEOXYRIBODIPYRIMIDINE PHOTO-LYASE"/>
    <property type="match status" value="1"/>
</dbReference>
<dbReference type="RefSeq" id="WP_369018701.1">
    <property type="nucleotide sequence ID" value="NZ_CP121689.1"/>
</dbReference>
<sequence length="463" mass="54340">MKQNLVEEERIQYLNHSPIRHRGDYLLYWMQASQRAEWNHALEYAILQANILRKPLLVFFGLTADFPEANQRHYQFMLEGLKETRAKLIKRGIKMAVKIGSPDTGVVEAAKRAVLAIVDRGYLRIQRTWREQAAKNLPCPLWQAESEVVIPVEVASDHEEYGAYTLRPKIRKLLKRFMRPVEEIQPEFSSLDLRPFEWETELSNIEDLIRTLPIDKTVPPVNLRGGTEEAKRKLRVFVTQKLPYYVKWRNDPTKNVLSEMSPYLHFGQISPLFIALQVVNADCGEPTSQEAYIEELIVRRELAANFVFYNSNYDSWNALPGWSWKTLTKHSKDLRKYLYSIEELEHAKTHDQLWNAAQKELLLTGKIHGYVRMYWGKKILEWSETPQEAFRIALYLNNKYALDGRDANSFAGVAWCFGKHDRPFSERPIFGKVRYMSLNGMQRKFPVHQYIQKVENLVHQLER</sequence>
<accession>A0ABZ2YCJ5</accession>
<evidence type="ECO:0000256" key="1">
    <source>
        <dbReference type="ARBA" id="ARBA00001932"/>
    </source>
</evidence>
<dbReference type="Proteomes" id="UP001461341">
    <property type="component" value="Chromosome"/>
</dbReference>
<dbReference type="InterPro" id="IPR036155">
    <property type="entry name" value="Crypto/Photolyase_N_sf"/>
</dbReference>
<name>A0ABZ2YCJ5_9BACT</name>
<dbReference type="InterPro" id="IPR052219">
    <property type="entry name" value="Photolyase_Class-2"/>
</dbReference>
<dbReference type="PANTHER" id="PTHR10211">
    <property type="entry name" value="DEOXYRIBODIPYRIMIDINE PHOTOLYASE"/>
    <property type="match status" value="1"/>
</dbReference>
<dbReference type="EC" id="4.1.99.3" evidence="3"/>
<dbReference type="Gene3D" id="1.25.40.80">
    <property type="match status" value="1"/>
</dbReference>
<dbReference type="Gene3D" id="3.40.50.620">
    <property type="entry name" value="HUPs"/>
    <property type="match status" value="1"/>
</dbReference>
<keyword evidence="4" id="KW-1185">Reference proteome</keyword>
<dbReference type="InterPro" id="IPR036134">
    <property type="entry name" value="Crypto/Photolyase_FAD-like_sf"/>
</dbReference>
<organism evidence="3 4">
    <name type="scientific">Thermatribacter velox</name>
    <dbReference type="NCBI Taxonomy" id="3039681"/>
    <lineage>
        <taxon>Bacteria</taxon>
        <taxon>Pseudomonadati</taxon>
        <taxon>Atribacterota</taxon>
        <taxon>Atribacteria</taxon>
        <taxon>Atribacterales</taxon>
        <taxon>Thermatribacteraceae</taxon>
        <taxon>Thermatribacter</taxon>
    </lineage>
</organism>
<dbReference type="Gene3D" id="1.10.579.10">
    <property type="entry name" value="DNA Cyclobutane Dipyrimidine Photolyase, subunit A, domain 3"/>
    <property type="match status" value="1"/>
</dbReference>